<evidence type="ECO:0000256" key="1">
    <source>
        <dbReference type="ARBA" id="ARBA00023125"/>
    </source>
</evidence>
<accession>A0AAV7TE94</accession>
<protein>
    <submittedName>
        <fullName evidence="4">Uncharacterized protein</fullName>
    </submittedName>
</protein>
<dbReference type="InterPro" id="IPR010998">
    <property type="entry name" value="Integrase_recombinase_N"/>
</dbReference>
<feature type="region of interest" description="Disordered" evidence="3">
    <location>
        <begin position="338"/>
        <end position="365"/>
    </location>
</feature>
<proteinExistence type="predicted"/>
<keyword evidence="5" id="KW-1185">Reference proteome</keyword>
<keyword evidence="1" id="KW-0238">DNA-binding</keyword>
<dbReference type="Proteomes" id="UP001066276">
    <property type="component" value="Chromosome 4_1"/>
</dbReference>
<name>A0AAV7TE94_PLEWA</name>
<evidence type="ECO:0000256" key="2">
    <source>
        <dbReference type="ARBA" id="ARBA00023172"/>
    </source>
</evidence>
<organism evidence="4 5">
    <name type="scientific">Pleurodeles waltl</name>
    <name type="common">Iberian ribbed newt</name>
    <dbReference type="NCBI Taxonomy" id="8319"/>
    <lineage>
        <taxon>Eukaryota</taxon>
        <taxon>Metazoa</taxon>
        <taxon>Chordata</taxon>
        <taxon>Craniata</taxon>
        <taxon>Vertebrata</taxon>
        <taxon>Euteleostomi</taxon>
        <taxon>Amphibia</taxon>
        <taxon>Batrachia</taxon>
        <taxon>Caudata</taxon>
        <taxon>Salamandroidea</taxon>
        <taxon>Salamandridae</taxon>
        <taxon>Pleurodelinae</taxon>
        <taxon>Pleurodeles</taxon>
    </lineage>
</organism>
<dbReference type="SUPFAM" id="SSF56349">
    <property type="entry name" value="DNA breaking-rejoining enzymes"/>
    <property type="match status" value="1"/>
</dbReference>
<dbReference type="GO" id="GO:0006310">
    <property type="term" value="P:DNA recombination"/>
    <property type="evidence" value="ECO:0007669"/>
    <property type="project" value="UniProtKB-KW"/>
</dbReference>
<dbReference type="PANTHER" id="PTHR34605">
    <property type="entry name" value="PHAGE_INTEGRASE DOMAIN-CONTAINING PROTEIN"/>
    <property type="match status" value="1"/>
</dbReference>
<evidence type="ECO:0000256" key="3">
    <source>
        <dbReference type="SAM" id="MobiDB-lite"/>
    </source>
</evidence>
<feature type="region of interest" description="Disordered" evidence="3">
    <location>
        <begin position="1"/>
        <end position="26"/>
    </location>
</feature>
<dbReference type="GO" id="GO:0003677">
    <property type="term" value="F:DNA binding"/>
    <property type="evidence" value="ECO:0007669"/>
    <property type="project" value="UniProtKB-KW"/>
</dbReference>
<dbReference type="Gene3D" id="1.10.150.130">
    <property type="match status" value="1"/>
</dbReference>
<dbReference type="InterPro" id="IPR013762">
    <property type="entry name" value="Integrase-like_cat_sf"/>
</dbReference>
<dbReference type="PANTHER" id="PTHR34605:SF3">
    <property type="entry name" value="P CELL-TYPE AGGLUTINATION PROTEIN MAP4-LIKE-RELATED"/>
    <property type="match status" value="1"/>
</dbReference>
<dbReference type="AlphaFoldDB" id="A0AAV7TE94"/>
<feature type="region of interest" description="Disordered" evidence="3">
    <location>
        <begin position="42"/>
        <end position="104"/>
    </location>
</feature>
<evidence type="ECO:0000313" key="4">
    <source>
        <dbReference type="EMBL" id="KAJ1174173.1"/>
    </source>
</evidence>
<dbReference type="EMBL" id="JANPWB010000007">
    <property type="protein sequence ID" value="KAJ1174173.1"/>
    <property type="molecule type" value="Genomic_DNA"/>
</dbReference>
<reference evidence="4" key="1">
    <citation type="journal article" date="2022" name="bioRxiv">
        <title>Sequencing and chromosome-scale assembly of the giantPleurodeles waltlgenome.</title>
        <authorList>
            <person name="Brown T."/>
            <person name="Elewa A."/>
            <person name="Iarovenko S."/>
            <person name="Subramanian E."/>
            <person name="Araus A.J."/>
            <person name="Petzold A."/>
            <person name="Susuki M."/>
            <person name="Suzuki K.-i.T."/>
            <person name="Hayashi T."/>
            <person name="Toyoda A."/>
            <person name="Oliveira C."/>
            <person name="Osipova E."/>
            <person name="Leigh N.D."/>
            <person name="Simon A."/>
            <person name="Yun M.H."/>
        </authorList>
    </citation>
    <scope>NUCLEOTIDE SEQUENCE</scope>
    <source>
        <strain evidence="4">20211129_DDA</strain>
        <tissue evidence="4">Liver</tissue>
    </source>
</reference>
<sequence length="375" mass="40927">MVAAQGVQPQSETFAVVNTDEVQPSDSGLCLLSLESVIAPAKRKRPARAAVGSKLKKTKKDMGERDLPEEPSTSQKDSGAKRAKKGSEEQEAVSTSGDGGDGAVQGGMVALGTVEQRIGVLGELSLAPDIRAKYRACYNRFTSVTHSLGAGEDHFPARRVQHFVLWAKDKAKSHARVSRQLAARAHFAKLRGDGDPTAGFPLRAALKGWARQEGKTPDQRAPIELEMRKGLVGALTVICNTQYEELLFPATFSLAFFGVFRTSELVAKAKSDTSDRALRWGDLKMGQDIAELKVRHSKSDQKGKGTVVRLRRLGDPKCCPIELLMSYTACRPRQTRILTDSPRWPDSHTVSIQKGPEVGPRKGGIPRERMVNTFL</sequence>
<dbReference type="InterPro" id="IPR011010">
    <property type="entry name" value="DNA_brk_join_enz"/>
</dbReference>
<evidence type="ECO:0000313" key="5">
    <source>
        <dbReference type="Proteomes" id="UP001066276"/>
    </source>
</evidence>
<dbReference type="InterPro" id="IPR052925">
    <property type="entry name" value="Phage_Integrase-like_Recomb"/>
</dbReference>
<dbReference type="GO" id="GO:0015074">
    <property type="term" value="P:DNA integration"/>
    <property type="evidence" value="ECO:0007669"/>
    <property type="project" value="InterPro"/>
</dbReference>
<dbReference type="Gene3D" id="1.10.443.10">
    <property type="entry name" value="Intergrase catalytic core"/>
    <property type="match status" value="1"/>
</dbReference>
<gene>
    <name evidence="4" type="ORF">NDU88_005996</name>
</gene>
<keyword evidence="2" id="KW-0233">DNA recombination</keyword>
<comment type="caution">
    <text evidence="4">The sequence shown here is derived from an EMBL/GenBank/DDBJ whole genome shotgun (WGS) entry which is preliminary data.</text>
</comment>